<name>A0A6M6E403_PRIMG</name>
<dbReference type="EMBL" id="CP045273">
    <property type="protein sequence ID" value="QJX80344.1"/>
    <property type="molecule type" value="Genomic_DNA"/>
</dbReference>
<sequence>MKWEKIRNLAPNSCVLIEAITAYSQDNKRIIKEMSLLEKYSNEKEAWSGYKQFHREHPEKELYILHTGNKDIEIEESVSHKHWN</sequence>
<geneLocation type="plasmid" evidence="2">
    <name>pfdu301a</name>
</geneLocation>
<protein>
    <submittedName>
        <fullName evidence="1">Uncharacterized protein</fullName>
    </submittedName>
</protein>
<proteinExistence type="predicted"/>
<dbReference type="RefSeq" id="WP_171778331.1">
    <property type="nucleotide sequence ID" value="NZ_CP045273.1"/>
</dbReference>
<organism evidence="1 2">
    <name type="scientific">Priestia megaterium</name>
    <name type="common">Bacillus megaterium</name>
    <dbReference type="NCBI Taxonomy" id="1404"/>
    <lineage>
        <taxon>Bacteria</taxon>
        <taxon>Bacillati</taxon>
        <taxon>Bacillota</taxon>
        <taxon>Bacilli</taxon>
        <taxon>Bacillales</taxon>
        <taxon>Bacillaceae</taxon>
        <taxon>Priestia</taxon>
    </lineage>
</organism>
<gene>
    <name evidence="1" type="ORF">FDZ14_30110</name>
</gene>
<reference evidence="1 2" key="1">
    <citation type="submission" date="2019-10" db="EMBL/GenBank/DDBJ databases">
        <title>Complete genome sequences for adaption low water activity.</title>
        <authorList>
            <person name="Zhao L."/>
            <person name="Zhong J."/>
        </authorList>
    </citation>
    <scope>NUCLEOTIDE SEQUENCE [LARGE SCALE GENOMIC DNA]</scope>
    <source>
        <strain evidence="1 2">FDU301</strain>
        <plasmid evidence="2">pfdu301a</plasmid>
    </source>
</reference>
<accession>A0A6M6E403</accession>
<keyword evidence="1" id="KW-0614">Plasmid</keyword>
<evidence type="ECO:0000313" key="1">
    <source>
        <dbReference type="EMBL" id="QJX80344.1"/>
    </source>
</evidence>
<dbReference type="AlphaFoldDB" id="A0A6M6E403"/>
<dbReference type="Proteomes" id="UP000501076">
    <property type="component" value="Plasmid pFDU301A"/>
</dbReference>
<evidence type="ECO:0000313" key="2">
    <source>
        <dbReference type="Proteomes" id="UP000501076"/>
    </source>
</evidence>